<sequence>MRFSTTALLSTALLALASLHQTEACERGLAWGTNDNWAPKIAKGLISWYHHWQDGPNSRMPSHVEFVPTFWGPKYQSKWNQRKQEMKKKLPKHILAFNEPEIPGQANMGAKHAARLFMQEIQPYAAKGVKLSSPQMVWKLEWLETFMDECDKLGCTIDFMALHWYGSYKDMAALKKWVTSVHKRFGKPIWLTEYGITSASGASQQQIKNFHMEATHWMQTTGYVERAAWLGCFPINSPPDNYASNKNALFNSGGSLRDMAYWYIYSERPDKRSLTHSHRALPSAHAHRRAIRHVDEEGNEYEDDESTFESYQDETDCDDICQLRKESLARLEAKLEAEAEKTK</sequence>
<reference evidence="1 2" key="1">
    <citation type="journal article" date="2018" name="Mol. Biol. Evol.">
        <title>Broad Genomic Sampling Reveals a Smut Pathogenic Ancestry of the Fungal Clade Ustilaginomycotina.</title>
        <authorList>
            <person name="Kijpornyongpan T."/>
            <person name="Mondo S.J."/>
            <person name="Barry K."/>
            <person name="Sandor L."/>
            <person name="Lee J."/>
            <person name="Lipzen A."/>
            <person name="Pangilinan J."/>
            <person name="LaButti K."/>
            <person name="Hainaut M."/>
            <person name="Henrissat B."/>
            <person name="Grigoriev I.V."/>
            <person name="Spatafora J.W."/>
            <person name="Aime M.C."/>
        </authorList>
    </citation>
    <scope>NUCLEOTIDE SEQUENCE [LARGE SCALE GENOMIC DNA]</scope>
    <source>
        <strain evidence="1 2">SA 807</strain>
    </source>
</reference>
<evidence type="ECO:0000313" key="2">
    <source>
        <dbReference type="Proteomes" id="UP000245626"/>
    </source>
</evidence>
<dbReference type="Proteomes" id="UP000245626">
    <property type="component" value="Unassembled WGS sequence"/>
</dbReference>
<keyword evidence="2" id="KW-1185">Reference proteome</keyword>
<proteinExistence type="predicted"/>
<evidence type="ECO:0000313" key="1">
    <source>
        <dbReference type="EMBL" id="PWN48129.1"/>
    </source>
</evidence>
<gene>
    <name evidence="1" type="ORF">IE53DRAFT_211849</name>
</gene>
<dbReference type="EMBL" id="KZ820264">
    <property type="protein sequence ID" value="PWN48129.1"/>
    <property type="molecule type" value="Genomic_DNA"/>
</dbReference>
<organism evidence="1 2">
    <name type="scientific">Violaceomyces palustris</name>
    <dbReference type="NCBI Taxonomy" id="1673888"/>
    <lineage>
        <taxon>Eukaryota</taxon>
        <taxon>Fungi</taxon>
        <taxon>Dikarya</taxon>
        <taxon>Basidiomycota</taxon>
        <taxon>Ustilaginomycotina</taxon>
        <taxon>Ustilaginomycetes</taxon>
        <taxon>Violaceomycetales</taxon>
        <taxon>Violaceomycetaceae</taxon>
        <taxon>Violaceomyces</taxon>
    </lineage>
</organism>
<accession>A0ACD0NQV2</accession>
<keyword evidence="1" id="KW-0378">Hydrolase</keyword>
<protein>
    <submittedName>
        <fullName evidence="1">Glycoside hydrolase</fullName>
    </submittedName>
</protein>
<name>A0ACD0NQV2_9BASI</name>